<dbReference type="AlphaFoldDB" id="A0A2P2MX63"/>
<evidence type="ECO:0000313" key="1">
    <source>
        <dbReference type="EMBL" id="MBX34801.1"/>
    </source>
</evidence>
<sequence length="40" mass="4231">MSTDWDVGSACILTDPFDVVSWRVSSKAGSCALALGRQIS</sequence>
<name>A0A2P2MX63_RHIMU</name>
<protein>
    <submittedName>
        <fullName evidence="1">Uncharacterized protein</fullName>
    </submittedName>
</protein>
<proteinExistence type="predicted"/>
<accession>A0A2P2MX63</accession>
<organism evidence="1">
    <name type="scientific">Rhizophora mucronata</name>
    <name type="common">Asiatic mangrove</name>
    <dbReference type="NCBI Taxonomy" id="61149"/>
    <lineage>
        <taxon>Eukaryota</taxon>
        <taxon>Viridiplantae</taxon>
        <taxon>Streptophyta</taxon>
        <taxon>Embryophyta</taxon>
        <taxon>Tracheophyta</taxon>
        <taxon>Spermatophyta</taxon>
        <taxon>Magnoliopsida</taxon>
        <taxon>eudicotyledons</taxon>
        <taxon>Gunneridae</taxon>
        <taxon>Pentapetalae</taxon>
        <taxon>rosids</taxon>
        <taxon>fabids</taxon>
        <taxon>Malpighiales</taxon>
        <taxon>Rhizophoraceae</taxon>
        <taxon>Rhizophora</taxon>
    </lineage>
</organism>
<reference evidence="1" key="1">
    <citation type="submission" date="2018-02" db="EMBL/GenBank/DDBJ databases">
        <title>Rhizophora mucronata_Transcriptome.</title>
        <authorList>
            <person name="Meera S.P."/>
            <person name="Sreeshan A."/>
            <person name="Augustine A."/>
        </authorList>
    </citation>
    <scope>NUCLEOTIDE SEQUENCE</scope>
    <source>
        <tissue evidence="1">Leaf</tissue>
    </source>
</reference>
<dbReference type="EMBL" id="GGEC01054317">
    <property type="protein sequence ID" value="MBX34801.1"/>
    <property type="molecule type" value="Transcribed_RNA"/>
</dbReference>